<name>A0A7X0H775_9BACT</name>
<dbReference type="PANTHER" id="PTHR34136:SF1">
    <property type="entry name" value="UDP-N-ACETYL-D-MANNOSAMINURONIC ACID TRANSFERASE"/>
    <property type="match status" value="1"/>
</dbReference>
<keyword evidence="4" id="KW-1185">Reference proteome</keyword>
<evidence type="ECO:0000256" key="2">
    <source>
        <dbReference type="ARBA" id="ARBA00022679"/>
    </source>
</evidence>
<accession>A0A7X0H775</accession>
<comment type="caution">
    <text evidence="3">The sequence shown here is derived from an EMBL/GenBank/DDBJ whole genome shotgun (WGS) entry which is preliminary data.</text>
</comment>
<organism evidence="3 4">
    <name type="scientific">Algisphaera agarilytica</name>
    <dbReference type="NCBI Taxonomy" id="1385975"/>
    <lineage>
        <taxon>Bacteria</taxon>
        <taxon>Pseudomonadati</taxon>
        <taxon>Planctomycetota</taxon>
        <taxon>Phycisphaerae</taxon>
        <taxon>Phycisphaerales</taxon>
        <taxon>Phycisphaeraceae</taxon>
        <taxon>Algisphaera</taxon>
    </lineage>
</organism>
<dbReference type="RefSeq" id="WP_184678065.1">
    <property type="nucleotide sequence ID" value="NZ_JACHGY010000001.1"/>
</dbReference>
<gene>
    <name evidence="3" type="ORF">HNQ40_002363</name>
</gene>
<dbReference type="Pfam" id="PF03808">
    <property type="entry name" value="Glyco_tran_WecG"/>
    <property type="match status" value="1"/>
</dbReference>
<dbReference type="InterPro" id="IPR004629">
    <property type="entry name" value="WecG_TagA_CpsF"/>
</dbReference>
<sequence length="270" mass="29904">MTTVAPTQAADALTSVAAPSGDLPKRDLFGVQVTAAGPEPVVDQIMGWAHDRRSATVDFMPVHGLIVAVQDPEHRARMNDFDIVACDGQPIRWALNKFHITGLKERVYGPTTMLKTCERCAAEGVGIYVYGGRPEVLETLCHNLIEKMPELKIVGAESPPFRPLTEEEDIKAIKRINASGAGVIFLGIGCPRQEIFAAEHRAALRGVQMCVGAAFDFHAGAVKQAPAWMQKRGLEWLYRLTREPGRLWKRYLVTNSVFVALFTRRWILGR</sequence>
<evidence type="ECO:0000313" key="4">
    <source>
        <dbReference type="Proteomes" id="UP000541810"/>
    </source>
</evidence>
<protein>
    <submittedName>
        <fullName evidence="3">Exopolysaccharide biosynthesis WecB/TagA/CpsF family protein</fullName>
    </submittedName>
</protein>
<dbReference type="GO" id="GO:0016758">
    <property type="term" value="F:hexosyltransferase activity"/>
    <property type="evidence" value="ECO:0007669"/>
    <property type="project" value="TreeGrafter"/>
</dbReference>
<dbReference type="EMBL" id="JACHGY010000001">
    <property type="protein sequence ID" value="MBB6430557.1"/>
    <property type="molecule type" value="Genomic_DNA"/>
</dbReference>
<dbReference type="AlphaFoldDB" id="A0A7X0H775"/>
<reference evidence="3 4" key="1">
    <citation type="submission" date="2020-08" db="EMBL/GenBank/DDBJ databases">
        <title>Genomic Encyclopedia of Type Strains, Phase IV (KMG-IV): sequencing the most valuable type-strain genomes for metagenomic binning, comparative biology and taxonomic classification.</title>
        <authorList>
            <person name="Goeker M."/>
        </authorList>
    </citation>
    <scope>NUCLEOTIDE SEQUENCE [LARGE SCALE GENOMIC DNA]</scope>
    <source>
        <strain evidence="3 4">DSM 103725</strain>
    </source>
</reference>
<dbReference type="NCBIfam" id="TIGR00696">
    <property type="entry name" value="wecG_tagA_cpsF"/>
    <property type="match status" value="1"/>
</dbReference>
<evidence type="ECO:0000256" key="1">
    <source>
        <dbReference type="ARBA" id="ARBA00022676"/>
    </source>
</evidence>
<evidence type="ECO:0000313" key="3">
    <source>
        <dbReference type="EMBL" id="MBB6430557.1"/>
    </source>
</evidence>
<dbReference type="CDD" id="cd06533">
    <property type="entry name" value="Glyco_transf_WecG_TagA"/>
    <property type="match status" value="1"/>
</dbReference>
<keyword evidence="2" id="KW-0808">Transferase</keyword>
<dbReference type="Proteomes" id="UP000541810">
    <property type="component" value="Unassembled WGS sequence"/>
</dbReference>
<keyword evidence="1" id="KW-0328">Glycosyltransferase</keyword>
<proteinExistence type="predicted"/>
<dbReference type="PANTHER" id="PTHR34136">
    <property type="match status" value="1"/>
</dbReference>